<dbReference type="SUPFAM" id="SSF52151">
    <property type="entry name" value="FabD/lysophospholipase-like"/>
    <property type="match status" value="1"/>
</dbReference>
<proteinExistence type="predicted"/>
<dbReference type="Gene3D" id="3.40.1090.10">
    <property type="entry name" value="Cytosolic phospholipase A2 catalytic domain"/>
    <property type="match status" value="2"/>
</dbReference>
<evidence type="ECO:0000313" key="4">
    <source>
        <dbReference type="EMBL" id="GAA0745162.1"/>
    </source>
</evidence>
<dbReference type="InterPro" id="IPR016035">
    <property type="entry name" value="Acyl_Trfase/lysoPLipase"/>
</dbReference>
<reference evidence="4 5" key="1">
    <citation type="journal article" date="2019" name="Int. J. Syst. Evol. Microbiol.">
        <title>The Global Catalogue of Microorganisms (GCM) 10K type strain sequencing project: providing services to taxonomists for standard genome sequencing and annotation.</title>
        <authorList>
            <consortium name="The Broad Institute Genomics Platform"/>
            <consortium name="The Broad Institute Genome Sequencing Center for Infectious Disease"/>
            <person name="Wu L."/>
            <person name="Ma J."/>
        </authorList>
    </citation>
    <scope>NUCLEOTIDE SEQUENCE [LARGE SCALE GENOMIC DNA]</scope>
    <source>
        <strain evidence="4 5">JCM 15503</strain>
    </source>
</reference>
<dbReference type="Pfam" id="PF01734">
    <property type="entry name" value="Patatin"/>
    <property type="match status" value="1"/>
</dbReference>
<name>A0ABN1JRH3_9BURK</name>
<gene>
    <name evidence="4" type="ORF">GCM10009107_11430</name>
</gene>
<evidence type="ECO:0000256" key="1">
    <source>
        <dbReference type="ARBA" id="ARBA00023098"/>
    </source>
</evidence>
<dbReference type="RefSeq" id="WP_231010692.1">
    <property type="nucleotide sequence ID" value="NZ_BAAAEW010000004.1"/>
</dbReference>
<feature type="domain" description="PNPLA" evidence="3">
    <location>
        <begin position="74"/>
        <end position="312"/>
    </location>
</feature>
<sequence length="487" mass="51996">MPALFATARFVRRRCLALALVLGMAGLAGCSATRPVYNQPLPAKAAAETAEGGYRLSNVPASGRNSNELLVVASFSGGGARAATLAYAVLDAMRQVPIDLGDGRGPRSLFDELDVISAVSGGSWPAAYLAQHGDAMFPAFEQQVLRRDLQGDFVHELLAPAQWGWLFSPTYGRGDLFAEFMDREVFHGATYADVLARGQRPWVTLNATDMSLGARFEFKQEQFDLMCSDLGSVKLATAVAASSAVPIALSPITLRNYAGHCPQPPQLDLYGLFGERRRAQYYQQATSYQDGKARPYIHLLDGGLADNLAIRAMLEATMAAGGLRAVMAQAGILGVRWLVCIVVNAEGHAGLEADQSELVPSVLRVTQAVADIPLGRHSNDSLELLREAVARWPQEAAGPNADPNAPPPLKTYLIEVSLEALEAASGESVGSSPLAGLSNSLSLRTLPTALSLPPAAVDQVLEAGHTLFRQSPELQRLLKDIGSEARR</sequence>
<feature type="chain" id="PRO_5046294249" evidence="2">
    <location>
        <begin position="31"/>
        <end position="487"/>
    </location>
</feature>
<evidence type="ECO:0000256" key="2">
    <source>
        <dbReference type="SAM" id="SignalP"/>
    </source>
</evidence>
<organism evidence="4 5">
    <name type="scientific">Ideonella azotifigens</name>
    <dbReference type="NCBI Taxonomy" id="513160"/>
    <lineage>
        <taxon>Bacteria</taxon>
        <taxon>Pseudomonadati</taxon>
        <taxon>Pseudomonadota</taxon>
        <taxon>Betaproteobacteria</taxon>
        <taxon>Burkholderiales</taxon>
        <taxon>Sphaerotilaceae</taxon>
        <taxon>Ideonella</taxon>
    </lineage>
</organism>
<dbReference type="Proteomes" id="UP001500279">
    <property type="component" value="Unassembled WGS sequence"/>
</dbReference>
<keyword evidence="1" id="KW-0443">Lipid metabolism</keyword>
<feature type="signal peptide" evidence="2">
    <location>
        <begin position="1"/>
        <end position="30"/>
    </location>
</feature>
<protein>
    <submittedName>
        <fullName evidence="4">Patatin-like phospholipase family protein</fullName>
    </submittedName>
</protein>
<keyword evidence="2" id="KW-0732">Signal</keyword>
<dbReference type="EMBL" id="BAAAEW010000004">
    <property type="protein sequence ID" value="GAA0745162.1"/>
    <property type="molecule type" value="Genomic_DNA"/>
</dbReference>
<comment type="caution">
    <text evidence="4">The sequence shown here is derived from an EMBL/GenBank/DDBJ whole genome shotgun (WGS) entry which is preliminary data.</text>
</comment>
<evidence type="ECO:0000313" key="5">
    <source>
        <dbReference type="Proteomes" id="UP001500279"/>
    </source>
</evidence>
<evidence type="ECO:0000259" key="3">
    <source>
        <dbReference type="Pfam" id="PF01734"/>
    </source>
</evidence>
<keyword evidence="5" id="KW-1185">Reference proteome</keyword>
<dbReference type="InterPro" id="IPR002641">
    <property type="entry name" value="PNPLA_dom"/>
</dbReference>
<accession>A0ABN1JRH3</accession>